<protein>
    <submittedName>
        <fullName evidence="1">DUF1176 domain-containing protein</fullName>
    </submittedName>
</protein>
<gene>
    <name evidence="1" type="ORF">K7G82_08455</name>
</gene>
<evidence type="ECO:0000313" key="1">
    <source>
        <dbReference type="EMBL" id="MBY8822319.1"/>
    </source>
</evidence>
<evidence type="ECO:0000313" key="2">
    <source>
        <dbReference type="Proteomes" id="UP000706039"/>
    </source>
</evidence>
<reference evidence="1 2" key="1">
    <citation type="submission" date="2021-08" db="EMBL/GenBank/DDBJ databases">
        <authorList>
            <person name="Tuo L."/>
        </authorList>
    </citation>
    <scope>NUCLEOTIDE SEQUENCE [LARGE SCALE GENOMIC DNA]</scope>
    <source>
        <strain evidence="1 2">JCM 31229</strain>
    </source>
</reference>
<name>A0ABS7PMV2_9SPHN</name>
<dbReference type="InterPro" id="IPR009560">
    <property type="entry name" value="DUF1176"/>
</dbReference>
<accession>A0ABS7PMV2</accession>
<comment type="caution">
    <text evidence="1">The sequence shown here is derived from an EMBL/GenBank/DDBJ whole genome shotgun (WGS) entry which is preliminary data.</text>
</comment>
<dbReference type="Pfam" id="PF06674">
    <property type="entry name" value="DUF1176"/>
    <property type="match status" value="1"/>
</dbReference>
<sequence>MAGALLLLAAATAPQPTTLETFQDWIVGCDNGRACQAVALMPESELEGATLVLTRGPAAASLPEITVTVPDKGRALGVGKRPVPFSTTGAVAAKDVPAILDALRRDASLPVLDMAGTRVASISLAGASAALLYIDDRQKRVGTTSALVRKGAAAAVPPPPAVPVIVRPAATAAPPRTLSQADAARQLGDIGCEVDPDALEPDAVRLDAAHSLALVMQPCGNGAYNYFGAALIVDEQGKAAPAEFDSSPGMGDDTHSLVNPAWNDRTGQLETYAKGRGLGDCGVTSSFAWDGRRFRLAARAEMGECRGSVDYIPTWRATVQDAR</sequence>
<keyword evidence="2" id="KW-1185">Reference proteome</keyword>
<proteinExistence type="predicted"/>
<dbReference type="Proteomes" id="UP000706039">
    <property type="component" value="Unassembled WGS sequence"/>
</dbReference>
<dbReference type="RefSeq" id="WP_222989413.1">
    <property type="nucleotide sequence ID" value="NZ_JAINVV010000004.1"/>
</dbReference>
<organism evidence="1 2">
    <name type="scientific">Sphingomonas colocasiae</name>
    <dbReference type="NCBI Taxonomy" id="1848973"/>
    <lineage>
        <taxon>Bacteria</taxon>
        <taxon>Pseudomonadati</taxon>
        <taxon>Pseudomonadota</taxon>
        <taxon>Alphaproteobacteria</taxon>
        <taxon>Sphingomonadales</taxon>
        <taxon>Sphingomonadaceae</taxon>
        <taxon>Sphingomonas</taxon>
    </lineage>
</organism>
<dbReference type="EMBL" id="JAINVV010000004">
    <property type="protein sequence ID" value="MBY8822319.1"/>
    <property type="molecule type" value="Genomic_DNA"/>
</dbReference>